<evidence type="ECO:0000313" key="2">
    <source>
        <dbReference type="EMBL" id="KAK7912599.1"/>
    </source>
</evidence>
<feature type="region of interest" description="Disordered" evidence="1">
    <location>
        <begin position="489"/>
        <end position="535"/>
    </location>
</feature>
<dbReference type="Proteomes" id="UP001460270">
    <property type="component" value="Unassembled WGS sequence"/>
</dbReference>
<dbReference type="SUPFAM" id="SSF52266">
    <property type="entry name" value="SGNH hydrolase"/>
    <property type="match status" value="1"/>
</dbReference>
<dbReference type="SUPFAM" id="SSF54001">
    <property type="entry name" value="Cysteine proteinases"/>
    <property type="match status" value="1"/>
</dbReference>
<dbReference type="Gene3D" id="3.90.70.120">
    <property type="match status" value="1"/>
</dbReference>
<evidence type="ECO:0000256" key="1">
    <source>
        <dbReference type="SAM" id="MobiDB-lite"/>
    </source>
</evidence>
<dbReference type="EMBL" id="JBBPFD010000009">
    <property type="protein sequence ID" value="KAK7912599.1"/>
    <property type="molecule type" value="Genomic_DNA"/>
</dbReference>
<protein>
    <submittedName>
        <fullName evidence="2">Uncharacterized protein</fullName>
    </submittedName>
</protein>
<feature type="compositionally biased region" description="Basic and acidic residues" evidence="1">
    <location>
        <begin position="327"/>
        <end position="338"/>
    </location>
</feature>
<feature type="compositionally biased region" description="Basic residues" evidence="1">
    <location>
        <begin position="786"/>
        <end position="803"/>
    </location>
</feature>
<comment type="caution">
    <text evidence="2">The sequence shown here is derived from an EMBL/GenBank/DDBJ whole genome shotgun (WGS) entry which is preliminary data.</text>
</comment>
<dbReference type="InterPro" id="IPR051055">
    <property type="entry name" value="PIF1_helicase"/>
</dbReference>
<organism evidence="2 3">
    <name type="scientific">Mugilogobius chulae</name>
    <name type="common">yellowstripe goby</name>
    <dbReference type="NCBI Taxonomy" id="88201"/>
    <lineage>
        <taxon>Eukaryota</taxon>
        <taxon>Metazoa</taxon>
        <taxon>Chordata</taxon>
        <taxon>Craniata</taxon>
        <taxon>Vertebrata</taxon>
        <taxon>Euteleostomi</taxon>
        <taxon>Actinopterygii</taxon>
        <taxon>Neopterygii</taxon>
        <taxon>Teleostei</taxon>
        <taxon>Neoteleostei</taxon>
        <taxon>Acanthomorphata</taxon>
        <taxon>Gobiaria</taxon>
        <taxon>Gobiiformes</taxon>
        <taxon>Gobioidei</taxon>
        <taxon>Gobiidae</taxon>
        <taxon>Gobionellinae</taxon>
        <taxon>Mugilogobius</taxon>
    </lineage>
</organism>
<dbReference type="PANTHER" id="PTHR47642">
    <property type="entry name" value="ATP-DEPENDENT DNA HELICASE"/>
    <property type="match status" value="1"/>
</dbReference>
<keyword evidence="3" id="KW-1185">Reference proteome</keyword>
<feature type="region of interest" description="Disordered" evidence="1">
    <location>
        <begin position="773"/>
        <end position="835"/>
    </location>
</feature>
<evidence type="ECO:0000313" key="3">
    <source>
        <dbReference type="Proteomes" id="UP001460270"/>
    </source>
</evidence>
<dbReference type="PANTHER" id="PTHR47642:SF3">
    <property type="entry name" value="ATP-DEPENDENT DNA HELICASE"/>
    <property type="match status" value="1"/>
</dbReference>
<feature type="compositionally biased region" description="Polar residues" evidence="1">
    <location>
        <begin position="773"/>
        <end position="784"/>
    </location>
</feature>
<gene>
    <name evidence="2" type="ORF">WMY93_012810</name>
</gene>
<feature type="compositionally biased region" description="Low complexity" evidence="1">
    <location>
        <begin position="493"/>
        <end position="516"/>
    </location>
</feature>
<dbReference type="InterPro" id="IPR038765">
    <property type="entry name" value="Papain-like_cys_pep_sf"/>
</dbReference>
<sequence length="1129" mass="123546">MPKVKGYKRVLAAARRRAEQLAGQPAVPIPVRLSPRRGEVGTPTLLGTGSRHAVWRHPWPTSSISGKCHRLVVPPESPDKKFVLIVGNSHLRAIVDGIVPMPEGCLSFGFSATPGGCARDVQVELAGDILTRGECSCILQFWSLLSYLTLYRIVCLINNCNFSEPALVCLMAPCNNLTASRTVDEAAKEFLQLLTYVTGRWPKVCVVDFPPRLVGSVEIQTLLRQAYHRVAASMSVSYFPIAEHFPRSHTELWEDKGVHLSDSDGMQVLVQLLWQACYMQLEASSPTSSVAPPLCRPSTRRVSPRVVVTGPLPVPRPPPSEWTLVGQDREDQPRDSERPLVSPVGRLVPQENVFSIPLSPTLFSPAMLVEMDRFAPSDLGTGEGMATFPSGKKTSQVRRRKVVASKKRRPKRQVEAAPVVVAVRPGSPASSPSAPEEVQEEAVVVEVTPGTSPTSVVVLDAFGEDERGDVGVTPGTSLARFGNQTAMVTAQESSPPVTSWPSPSNSSPPSATTQPSLLSVPPAHQEESASGQGDKDKCCCAQFDVENGDSVRSVVRGSFNQGDRRRFTYAGTQCMIIALAALAEHKVSCVCSWDQWQLDRVLYVGDAVYTELRDLELTRGRDSLLLTDLPNESVVGGQQFSFAYSEPLAGAVNVVEHEFIRDEVWVTFDSALEQLLAQYDTCLLTLCGNTVAIIKHNGRFAVVDSHSRSASGMVHPNGTSVVLYFRSVDELYSYFCELAGCYGMDLKLFEMCGVNVVVADGVRRLQCEEPAEVSSSVPQNTTLTGLKRKQSTRRQRGLKRKKAAGVTPSVPPNAGPRGLKHKQCTEVSSSVPPMQDSDVDLDVVVTGVEDNPLLFNPISESVCKDLCKQLKADFEKLGVADPQPVGPLDIDFNEEWVNEFVREEEATDTGAEVIVEDMDTGADVIVEDMDTGADVIVEDMDTGVDVIVEDMVTGADVIVEDMDTGADVKSIIQLFLPYRVEADLKPPPHKTFEGFYKNGEVRFCDESIHSVKSIVSGNRRRFEVAAEDLEEVHEQMDCEDILEDAWGMLCPEQEVERLESKEEYSEMLQEVGAEQGEEVIPDLAQQLVPGGFYSALVRQNKGTTSVTAAVRRTSLLLLWVDCLTNVMVR</sequence>
<accession>A0AAW0P4B6</accession>
<feature type="region of interest" description="Disordered" evidence="1">
    <location>
        <begin position="308"/>
        <end position="341"/>
    </location>
</feature>
<dbReference type="AlphaFoldDB" id="A0AAW0P4B6"/>
<name>A0AAW0P4B6_9GOBI</name>
<proteinExistence type="predicted"/>
<reference evidence="3" key="1">
    <citation type="submission" date="2024-04" db="EMBL/GenBank/DDBJ databases">
        <title>Salinicola lusitanus LLJ914,a marine bacterium isolated from the Okinawa Trough.</title>
        <authorList>
            <person name="Li J."/>
        </authorList>
    </citation>
    <scope>NUCLEOTIDE SEQUENCE [LARGE SCALE GENOMIC DNA]</scope>
</reference>